<name>A0ACB7IBT6_MANES</name>
<organism evidence="1 2">
    <name type="scientific">Manihot esculenta</name>
    <name type="common">Cassava</name>
    <name type="synonym">Jatropha manihot</name>
    <dbReference type="NCBI Taxonomy" id="3983"/>
    <lineage>
        <taxon>Eukaryota</taxon>
        <taxon>Viridiplantae</taxon>
        <taxon>Streptophyta</taxon>
        <taxon>Embryophyta</taxon>
        <taxon>Tracheophyta</taxon>
        <taxon>Spermatophyta</taxon>
        <taxon>Magnoliopsida</taxon>
        <taxon>eudicotyledons</taxon>
        <taxon>Gunneridae</taxon>
        <taxon>Pentapetalae</taxon>
        <taxon>rosids</taxon>
        <taxon>fabids</taxon>
        <taxon>Malpighiales</taxon>
        <taxon>Euphorbiaceae</taxon>
        <taxon>Crotonoideae</taxon>
        <taxon>Manihoteae</taxon>
        <taxon>Manihot</taxon>
    </lineage>
</organism>
<evidence type="ECO:0000313" key="1">
    <source>
        <dbReference type="EMBL" id="KAG8662317.1"/>
    </source>
</evidence>
<evidence type="ECO:0000313" key="2">
    <source>
        <dbReference type="Proteomes" id="UP000091857"/>
    </source>
</evidence>
<accession>A0ACB7IBT6</accession>
<dbReference type="Proteomes" id="UP000091857">
    <property type="component" value="Chromosome 1"/>
</dbReference>
<keyword evidence="2" id="KW-1185">Reference proteome</keyword>
<proteinExistence type="predicted"/>
<gene>
    <name evidence="1" type="ORF">MANES_01G087650v8</name>
</gene>
<protein>
    <submittedName>
        <fullName evidence="1">Uncharacterized protein</fullName>
    </submittedName>
</protein>
<dbReference type="EMBL" id="CM004387">
    <property type="protein sequence ID" value="KAG8662317.1"/>
    <property type="molecule type" value="Genomic_DNA"/>
</dbReference>
<reference evidence="2" key="1">
    <citation type="journal article" date="2016" name="Nat. Biotechnol.">
        <title>Sequencing wild and cultivated cassava and related species reveals extensive interspecific hybridization and genetic diversity.</title>
        <authorList>
            <person name="Bredeson J.V."/>
            <person name="Lyons J.B."/>
            <person name="Prochnik S.E."/>
            <person name="Wu G.A."/>
            <person name="Ha C.M."/>
            <person name="Edsinger-Gonzales E."/>
            <person name="Grimwood J."/>
            <person name="Schmutz J."/>
            <person name="Rabbi I.Y."/>
            <person name="Egesi C."/>
            <person name="Nauluvula P."/>
            <person name="Lebot V."/>
            <person name="Ndunguru J."/>
            <person name="Mkamilo G."/>
            <person name="Bart R.S."/>
            <person name="Setter T.L."/>
            <person name="Gleadow R.M."/>
            <person name="Kulakow P."/>
            <person name="Ferguson M.E."/>
            <person name="Rounsley S."/>
            <person name="Rokhsar D.S."/>
        </authorList>
    </citation>
    <scope>NUCLEOTIDE SEQUENCE [LARGE SCALE GENOMIC DNA]</scope>
    <source>
        <strain evidence="2">cv. AM560-2</strain>
    </source>
</reference>
<sequence>MDASMKFSFYIFFLSFVFTIFCSFINVSSDSDLVGNASDQAGSIVKSGSESAENVIQESASAVNDAKNHAENAAQASTDTIDNTKNTAENAVNGVKNITNEVNDNGALRTSMKRDVYLPCLLIYVYLIFGI</sequence>
<comment type="caution">
    <text evidence="1">The sequence shown here is derived from an EMBL/GenBank/DDBJ whole genome shotgun (WGS) entry which is preliminary data.</text>
</comment>